<sequence length="646" mass="65784">MQTTYVCEHKHYPTTEGNPMRHTRLAALATSAALLLAPGVVAASAAPAEQAEDAELLLMLDASFSMADPDAQGEPKIDSARAALHEMIDGLDPSQSVGLRVFGGGVDRSQPKEAKCSDSELVVPIGAGNASALSDAVDDYAPLGETPIAYALQQAAGDLSDSGDRTIVLVSDGLATCDPDPCEIARQLRADGLDLVVHTVGLGADDRTRSQLQCIAAAGGGDYFDATDSETLTTALVRLSTRAFRPFVYDGTPVVGTPQPQGAPELTPGSWTDTIAEQENAPKHYAVTRSEPGSRLFVGATMKNPTPGGVSGVQVELETPDGTSCGRGTMPVFSPGGQTSFGSIGLATATDRSPACAEADALVLSLQAGSGSQQILGQPVEIVVDEVAPVSNGDELPGPADKPQWSGPSAGEPSAEVIGGVSPSAATPVEAGSTVSFDLVPGEIAFFSVPVDYGQRLEALVEFPGVDGPLAAEMRPTSNIIDMAIVAPNRAQVHGLSVPGAPSTRVSLDGEKASQAAAAMPEVRWANDGTKASALGGDHVVMVSLTSSRERMTPIPLTLTTDVVGEVSGVPEHAAPEDDASQTTAPADDAETTAPADEAEEPPVADGPADEDGGSSWLPWALAAGGVLVAGAGAVLLGRRRGGAEG</sequence>
<keyword evidence="6" id="KW-1185">Reference proteome</keyword>
<feature type="compositionally biased region" description="Low complexity" evidence="1">
    <location>
        <begin position="583"/>
        <end position="596"/>
    </location>
</feature>
<dbReference type="SMART" id="SM00327">
    <property type="entry name" value="VWA"/>
    <property type="match status" value="1"/>
</dbReference>
<evidence type="ECO:0000256" key="2">
    <source>
        <dbReference type="SAM" id="Phobius"/>
    </source>
</evidence>
<dbReference type="InterPro" id="IPR002035">
    <property type="entry name" value="VWF_A"/>
</dbReference>
<accession>A0A543KMQ7</accession>
<evidence type="ECO:0000259" key="4">
    <source>
        <dbReference type="PROSITE" id="PS50234"/>
    </source>
</evidence>
<protein>
    <submittedName>
        <fullName evidence="5">Ca-activated chloride channel family protein</fullName>
    </submittedName>
</protein>
<gene>
    <name evidence="5" type="ORF">FB476_1222</name>
</gene>
<dbReference type="Gene3D" id="3.40.50.410">
    <property type="entry name" value="von Willebrand factor, type A domain"/>
    <property type="match status" value="1"/>
</dbReference>
<dbReference type="InterPro" id="IPR036465">
    <property type="entry name" value="vWFA_dom_sf"/>
</dbReference>
<evidence type="ECO:0000256" key="3">
    <source>
        <dbReference type="SAM" id="SignalP"/>
    </source>
</evidence>
<feature type="region of interest" description="Disordered" evidence="1">
    <location>
        <begin position="390"/>
        <end position="415"/>
    </location>
</feature>
<feature type="region of interest" description="Disordered" evidence="1">
    <location>
        <begin position="571"/>
        <end position="618"/>
    </location>
</feature>
<reference evidence="5 6" key="1">
    <citation type="submission" date="2019-06" db="EMBL/GenBank/DDBJ databases">
        <title>Sequencing the genomes of 1000 actinobacteria strains.</title>
        <authorList>
            <person name="Klenk H.-P."/>
        </authorList>
    </citation>
    <scope>NUCLEOTIDE SEQUENCE [LARGE SCALE GENOMIC DNA]</scope>
    <source>
        <strain evidence="5 6">DSM 12362</strain>
    </source>
</reference>
<evidence type="ECO:0000313" key="5">
    <source>
        <dbReference type="EMBL" id="TQM96356.1"/>
    </source>
</evidence>
<keyword evidence="3" id="KW-0732">Signal</keyword>
<keyword evidence="2" id="KW-0812">Transmembrane</keyword>
<evidence type="ECO:0000313" key="6">
    <source>
        <dbReference type="Proteomes" id="UP000315133"/>
    </source>
</evidence>
<evidence type="ECO:0000256" key="1">
    <source>
        <dbReference type="SAM" id="MobiDB-lite"/>
    </source>
</evidence>
<keyword evidence="2" id="KW-0472">Membrane</keyword>
<dbReference type="AlphaFoldDB" id="A0A543KMQ7"/>
<feature type="compositionally biased region" description="Acidic residues" evidence="1">
    <location>
        <begin position="597"/>
        <end position="613"/>
    </location>
</feature>
<feature type="transmembrane region" description="Helical" evidence="2">
    <location>
        <begin position="617"/>
        <end position="637"/>
    </location>
</feature>
<dbReference type="Pfam" id="PF13519">
    <property type="entry name" value="VWA_2"/>
    <property type="match status" value="1"/>
</dbReference>
<dbReference type="PROSITE" id="PS50234">
    <property type="entry name" value="VWFA"/>
    <property type="match status" value="1"/>
</dbReference>
<dbReference type="Proteomes" id="UP000315133">
    <property type="component" value="Unassembled WGS sequence"/>
</dbReference>
<feature type="signal peptide" evidence="3">
    <location>
        <begin position="1"/>
        <end position="42"/>
    </location>
</feature>
<keyword evidence="2" id="KW-1133">Transmembrane helix</keyword>
<dbReference type="SUPFAM" id="SSF53300">
    <property type="entry name" value="vWA-like"/>
    <property type="match status" value="1"/>
</dbReference>
<feature type="domain" description="VWFA" evidence="4">
    <location>
        <begin position="55"/>
        <end position="239"/>
    </location>
</feature>
<comment type="caution">
    <text evidence="5">The sequence shown here is derived from an EMBL/GenBank/DDBJ whole genome shotgun (WGS) entry which is preliminary data.</text>
</comment>
<organism evidence="5 6">
    <name type="scientific">Ornithinimicrobium humiphilum</name>
    <dbReference type="NCBI Taxonomy" id="125288"/>
    <lineage>
        <taxon>Bacteria</taxon>
        <taxon>Bacillati</taxon>
        <taxon>Actinomycetota</taxon>
        <taxon>Actinomycetes</taxon>
        <taxon>Micrococcales</taxon>
        <taxon>Ornithinimicrobiaceae</taxon>
        <taxon>Ornithinimicrobium</taxon>
    </lineage>
</organism>
<dbReference type="OrthoDB" id="4318225at2"/>
<dbReference type="EMBL" id="VFPU01000001">
    <property type="protein sequence ID" value="TQM96356.1"/>
    <property type="molecule type" value="Genomic_DNA"/>
</dbReference>
<name>A0A543KMQ7_9MICO</name>
<feature type="chain" id="PRO_5022019770" evidence="3">
    <location>
        <begin position="43"/>
        <end position="646"/>
    </location>
</feature>
<proteinExistence type="predicted"/>